<dbReference type="Proteomes" id="UP000184226">
    <property type="component" value="Unassembled WGS sequence"/>
</dbReference>
<dbReference type="EMBL" id="FQXE01000001">
    <property type="protein sequence ID" value="SHG79876.1"/>
    <property type="molecule type" value="Genomic_DNA"/>
</dbReference>
<dbReference type="InterPro" id="IPR036278">
    <property type="entry name" value="Sialidase_sf"/>
</dbReference>
<keyword evidence="3" id="KW-1185">Reference proteome</keyword>
<feature type="chain" id="PRO_5009912409" description="BNR repeat-like domain-containing protein" evidence="1">
    <location>
        <begin position="25"/>
        <end position="398"/>
    </location>
</feature>
<keyword evidence="1" id="KW-0732">Signal</keyword>
<gene>
    <name evidence="2" type="ORF">SAMN04488135_101299</name>
</gene>
<dbReference type="OrthoDB" id="9764969at2"/>
<evidence type="ECO:0008006" key="4">
    <source>
        <dbReference type="Google" id="ProtNLM"/>
    </source>
</evidence>
<dbReference type="SUPFAM" id="SSF50939">
    <property type="entry name" value="Sialidases"/>
    <property type="match status" value="1"/>
</dbReference>
<dbReference type="AlphaFoldDB" id="A0A1M5MRP0"/>
<sequence>MSKLSRLLLFLALVAMPWSLFAHAGMQMSHHSMKSAVATSAAFGADGRLWVVSASGDHVLLRHSDDLGRTLSAPAVVNAKASPILTMGEDRPKIALGEKGEIYISWIESLPKPYTGRVLFARSLDGGKHFSEPIRVHRDSAEITHRLEALAVDAKGRVLISWIDRRDFEAAKSQGKDYLGTAVYYAWSNDHGASFGPEHKLADHSCECCRIALSRAPDDAIAAIWRSDYPGDIRDHTYALLRNGSIVDEPARATYTQWHVEACPHQGPGLAVGADGIRHALWFSAKDNMPTIWYGQLEPGQPPRHLLAIAQLGAAHADVAAAGRQVWIAWNQVDAEGIKLMLRESADGGVHFNAAREMARSDSAAGSPQLLLNNKNRAFVAWDTASGFRLVSTSESAQ</sequence>
<name>A0A1M5MRP0_9BURK</name>
<evidence type="ECO:0000313" key="2">
    <source>
        <dbReference type="EMBL" id="SHG79876.1"/>
    </source>
</evidence>
<organism evidence="2 3">
    <name type="scientific">Pollutimonas bauzanensis</name>
    <dbReference type="NCBI Taxonomy" id="658167"/>
    <lineage>
        <taxon>Bacteria</taxon>
        <taxon>Pseudomonadati</taxon>
        <taxon>Pseudomonadota</taxon>
        <taxon>Betaproteobacteria</taxon>
        <taxon>Burkholderiales</taxon>
        <taxon>Alcaligenaceae</taxon>
        <taxon>Pollutimonas</taxon>
    </lineage>
</organism>
<reference evidence="2 3" key="1">
    <citation type="submission" date="2016-11" db="EMBL/GenBank/DDBJ databases">
        <authorList>
            <person name="Jaros S."/>
            <person name="Januszkiewicz K."/>
            <person name="Wedrychowicz H."/>
        </authorList>
    </citation>
    <scope>NUCLEOTIDE SEQUENCE [LARGE SCALE GENOMIC DNA]</scope>
    <source>
        <strain evidence="2 3">CGMCC 1.10190</strain>
    </source>
</reference>
<protein>
    <recommendedName>
        <fullName evidence="4">BNR repeat-like domain-containing protein</fullName>
    </recommendedName>
</protein>
<dbReference type="STRING" id="658167.SAMN04488135_101299"/>
<evidence type="ECO:0000256" key="1">
    <source>
        <dbReference type="SAM" id="SignalP"/>
    </source>
</evidence>
<evidence type="ECO:0000313" key="3">
    <source>
        <dbReference type="Proteomes" id="UP000184226"/>
    </source>
</evidence>
<accession>A0A1M5MRP0</accession>
<dbReference type="CDD" id="cd15482">
    <property type="entry name" value="Sialidase_non-viral"/>
    <property type="match status" value="1"/>
</dbReference>
<dbReference type="Gene3D" id="2.120.10.10">
    <property type="match status" value="1"/>
</dbReference>
<feature type="signal peptide" evidence="1">
    <location>
        <begin position="1"/>
        <end position="24"/>
    </location>
</feature>
<proteinExistence type="predicted"/>